<dbReference type="InterPro" id="IPR045250">
    <property type="entry name" value="p23-like"/>
</dbReference>
<dbReference type="PROSITE" id="PS51203">
    <property type="entry name" value="CS"/>
    <property type="match status" value="1"/>
</dbReference>
<feature type="region of interest" description="Disordered" evidence="2">
    <location>
        <begin position="1"/>
        <end position="41"/>
    </location>
</feature>
<evidence type="ECO:0000256" key="2">
    <source>
        <dbReference type="SAM" id="MobiDB-lite"/>
    </source>
</evidence>
<dbReference type="InterPro" id="IPR007052">
    <property type="entry name" value="CS_dom"/>
</dbReference>
<proteinExistence type="evidence at transcript level"/>
<organism evidence="4">
    <name type="scientific">Asterochloris sp. DA2</name>
    <dbReference type="NCBI Taxonomy" id="909298"/>
    <lineage>
        <taxon>Eukaryota</taxon>
        <taxon>Viridiplantae</taxon>
        <taxon>Chlorophyta</taxon>
        <taxon>core chlorophytes</taxon>
        <taxon>Trebouxiophyceae</taxon>
        <taxon>Trebouxiales</taxon>
        <taxon>Trebouxiaceae</taxon>
        <taxon>Asterochloris</taxon>
    </lineage>
</organism>
<accession>F4ZBT8</accession>
<protein>
    <recommendedName>
        <fullName evidence="3">CS domain-containing protein</fullName>
    </recommendedName>
</protein>
<evidence type="ECO:0000259" key="3">
    <source>
        <dbReference type="PROSITE" id="PS51203"/>
    </source>
</evidence>
<dbReference type="GO" id="GO:0006457">
    <property type="term" value="P:protein folding"/>
    <property type="evidence" value="ECO:0007669"/>
    <property type="project" value="TreeGrafter"/>
</dbReference>
<feature type="domain" description="CS" evidence="3">
    <location>
        <begin position="1"/>
        <end position="88"/>
    </location>
</feature>
<dbReference type="GO" id="GO:0051087">
    <property type="term" value="F:protein-folding chaperone binding"/>
    <property type="evidence" value="ECO:0007669"/>
    <property type="project" value="TreeGrafter"/>
</dbReference>
<dbReference type="PANTHER" id="PTHR22932:SF1">
    <property type="entry name" value="CO-CHAPERONE PROTEIN DAF-41"/>
    <property type="match status" value="1"/>
</dbReference>
<dbReference type="SUPFAM" id="SSF49764">
    <property type="entry name" value="HSP20-like chaperones"/>
    <property type="match status" value="1"/>
</dbReference>
<feature type="compositionally biased region" description="Gly residues" evidence="2">
    <location>
        <begin position="132"/>
        <end position="158"/>
    </location>
</feature>
<dbReference type="GO" id="GO:0051879">
    <property type="term" value="F:Hsp90 protein binding"/>
    <property type="evidence" value="ECO:0007669"/>
    <property type="project" value="InterPro"/>
</dbReference>
<name>F4ZBT8_9CHLO</name>
<feature type="region of interest" description="Disordered" evidence="2">
    <location>
        <begin position="132"/>
        <end position="187"/>
    </location>
</feature>
<comment type="similarity">
    <text evidence="1">Belongs to the p23/wos2 family.</text>
</comment>
<sequence>LTIDLQDTADSKPEIRLSNDAEGKHGHLSFKGKGQSHATGSDAHNYALKLDLYGPINVEESKVRVTGRGIVLVVQKQEKSDEHWPRLLKESGKLPRNIKVDWSKWVDEDEEDEKPDNFDMSDMQNLQQFGGGGMPGMPNFGGGAGGMPNFGGAGGMPGGMNFESLGDEGEGADDSDDDDMPELEAKT</sequence>
<dbReference type="GO" id="GO:0051131">
    <property type="term" value="P:chaperone-mediated protein complex assembly"/>
    <property type="evidence" value="ECO:0007669"/>
    <property type="project" value="TreeGrafter"/>
</dbReference>
<feature type="compositionally biased region" description="Acidic residues" evidence="2">
    <location>
        <begin position="165"/>
        <end position="187"/>
    </location>
</feature>
<dbReference type="AlphaFoldDB" id="F4ZBT8"/>
<dbReference type="Gene3D" id="2.60.40.790">
    <property type="match status" value="1"/>
</dbReference>
<feature type="non-terminal residue" evidence="4">
    <location>
        <position position="1"/>
    </location>
</feature>
<feature type="compositionally biased region" description="Basic and acidic residues" evidence="2">
    <location>
        <begin position="9"/>
        <end position="25"/>
    </location>
</feature>
<dbReference type="PANTHER" id="PTHR22932">
    <property type="entry name" value="TELOMERASE-BINDING PROTEIN P23 HSP90 CO-CHAPERONE"/>
    <property type="match status" value="1"/>
</dbReference>
<evidence type="ECO:0000256" key="1">
    <source>
        <dbReference type="ARBA" id="ARBA00025733"/>
    </source>
</evidence>
<evidence type="ECO:0000313" key="4">
    <source>
        <dbReference type="EMBL" id="ADP36948.1"/>
    </source>
</evidence>
<dbReference type="EMBL" id="HM355454">
    <property type="protein sequence ID" value="ADP36948.1"/>
    <property type="molecule type" value="mRNA"/>
</dbReference>
<dbReference type="GO" id="GO:0005634">
    <property type="term" value="C:nucleus"/>
    <property type="evidence" value="ECO:0007669"/>
    <property type="project" value="TreeGrafter"/>
</dbReference>
<dbReference type="GO" id="GO:0005829">
    <property type="term" value="C:cytosol"/>
    <property type="evidence" value="ECO:0007669"/>
    <property type="project" value="TreeGrafter"/>
</dbReference>
<dbReference type="InterPro" id="IPR008978">
    <property type="entry name" value="HSP20-like_chaperone"/>
</dbReference>
<reference evidence="4" key="1">
    <citation type="journal article" date="2011" name="Mycologia">
        <title>Fungal and algal gene expression in early developmental stages of lichen-symbiosis.</title>
        <authorList>
            <person name="Joneson S."/>
            <person name="Armaleo D."/>
            <person name="Lutzoni F."/>
        </authorList>
    </citation>
    <scope>NUCLEOTIDE SEQUENCE</scope>
    <source>
        <strain evidence="4">DA2</strain>
    </source>
</reference>
<dbReference type="Pfam" id="PF04969">
    <property type="entry name" value="CS"/>
    <property type="match status" value="1"/>
</dbReference>
<dbReference type="CDD" id="cd06465">
    <property type="entry name" value="p23_hB-ind1_like"/>
    <property type="match status" value="1"/>
</dbReference>